<feature type="signal peptide" evidence="1">
    <location>
        <begin position="1"/>
        <end position="27"/>
    </location>
</feature>
<sequence length="168" mass="18921">MCINLNFKKMKKTGIVLSCMVSFFMSAQTHDLVKHNGEKMAVNLIKQETNLVYFSMPNSTEVEKISKYAVASLTNKSNGEVATISNRINCEDKANFNEVVFLEQSQTIGLKKGESINSFFGVTKGQADYDVKKMKKRRLQEKAASLKSPFVVIVSEKPDETKAVLYQY</sequence>
<proteinExistence type="predicted"/>
<organism evidence="2 3">
    <name type="scientific">Flavobacterium ammonificans</name>
    <dbReference type="NCBI Taxonomy" id="1751056"/>
    <lineage>
        <taxon>Bacteria</taxon>
        <taxon>Pseudomonadati</taxon>
        <taxon>Bacteroidota</taxon>
        <taxon>Flavobacteriia</taxon>
        <taxon>Flavobacteriales</taxon>
        <taxon>Flavobacteriaceae</taxon>
        <taxon>Flavobacterium</taxon>
    </lineage>
</organism>
<evidence type="ECO:0000313" key="2">
    <source>
        <dbReference type="EMBL" id="BDB51947.1"/>
    </source>
</evidence>
<dbReference type="EMBL" id="AP025183">
    <property type="protein sequence ID" value="BDB51947.1"/>
    <property type="molecule type" value="Genomic_DNA"/>
</dbReference>
<keyword evidence="3" id="KW-1185">Reference proteome</keyword>
<keyword evidence="1" id="KW-0732">Signal</keyword>
<evidence type="ECO:0000256" key="1">
    <source>
        <dbReference type="SAM" id="SignalP"/>
    </source>
</evidence>
<evidence type="ECO:0000313" key="3">
    <source>
        <dbReference type="Proteomes" id="UP001319865"/>
    </source>
</evidence>
<gene>
    <name evidence="2" type="ORF">GENT11_02590</name>
</gene>
<name>A0ABM7UY14_9FLAO</name>
<accession>A0ABM7UY14</accession>
<feature type="chain" id="PRO_5045902809" evidence="1">
    <location>
        <begin position="28"/>
        <end position="168"/>
    </location>
</feature>
<reference evidence="2 3" key="1">
    <citation type="journal article" date="2022" name="Int. J. Syst. Evol. Microbiol.">
        <title>Flavobacterium ammonificans sp. nov. and Flavobacterium ammoniigenes sp. nov., ammonifying bacteria isolated from surface river water.</title>
        <authorList>
            <person name="Watanabe K."/>
            <person name="Kitamura T."/>
            <person name="Ogata Y."/>
            <person name="Shindo C."/>
            <person name="Suda W."/>
        </authorList>
    </citation>
    <scope>NUCLEOTIDE SEQUENCE [LARGE SCALE GENOMIC DNA]</scope>
    <source>
        <strain evidence="2 3">GENT11</strain>
    </source>
</reference>
<reference evidence="2 3" key="2">
    <citation type="journal article" date="2022" name="Microorganisms">
        <title>Complete Genome Sequences of Two Flavobacterium ammonificans Strains and a Flavobacterium ammoniigenes Strain of Ammonifying Bacterioplankton Isolated from Surface River Water.</title>
        <authorList>
            <person name="Suda W."/>
            <person name="Ogata Y."/>
            <person name="Shindo C."/>
            <person name="Watanabe K."/>
        </authorList>
    </citation>
    <scope>NUCLEOTIDE SEQUENCE [LARGE SCALE GENOMIC DNA]</scope>
    <source>
        <strain evidence="2 3">GENT11</strain>
    </source>
</reference>
<protein>
    <submittedName>
        <fullName evidence="2">Uncharacterized protein</fullName>
    </submittedName>
</protein>
<dbReference type="Proteomes" id="UP001319865">
    <property type="component" value="Chromosome"/>
</dbReference>